<dbReference type="SUPFAM" id="SSF55797">
    <property type="entry name" value="PR-1-like"/>
    <property type="match status" value="1"/>
</dbReference>
<dbReference type="RefSeq" id="XP_069206384.1">
    <property type="nucleotide sequence ID" value="XM_069356543.1"/>
</dbReference>
<dbReference type="PANTHER" id="PTHR10334">
    <property type="entry name" value="CYSTEINE-RICH SECRETORY PROTEIN-RELATED"/>
    <property type="match status" value="1"/>
</dbReference>
<sequence>MQLSTLTAVIALLGAGAVGALPAAPGAYHPVARDNAAAPKCRPKAKTSSAGAASLSASASVVASSGNSTVSTQAPDAASSGSAAAIASVSPVSSDAASSGAASSDAASSGAASTADAASSDAASVTPSPASETPSSAASETPSSTPVSQAPTGAPTLAPELVGEPDANGISHTSYTAPAPGKDESGLSGNLEQDILKLHNDYRAHFGVGALTWDGALAAAAAANANRCLFEHTNPRVYGENIAQGTTDFFDTKRLFDMWASGEEGKYDYNKHEYSSATGHFTQVVWKGTTKLGCATATCNGDQTYLVCEYDPAGNVIGSFEENVPRRQ</sequence>
<reference evidence="4 5" key="1">
    <citation type="submission" date="2023-08" db="EMBL/GenBank/DDBJ databases">
        <title>Annotated Genome Sequence of Vanrija albida AlHP1.</title>
        <authorList>
            <person name="Herzog R."/>
        </authorList>
    </citation>
    <scope>NUCLEOTIDE SEQUENCE [LARGE SCALE GENOMIC DNA]</scope>
    <source>
        <strain evidence="4 5">AlHP1</strain>
    </source>
</reference>
<name>A0ABR3PVE2_9TREE</name>
<dbReference type="InterPro" id="IPR001283">
    <property type="entry name" value="CRISP-related"/>
</dbReference>
<dbReference type="SMART" id="SM00198">
    <property type="entry name" value="SCP"/>
    <property type="match status" value="1"/>
</dbReference>
<dbReference type="PRINTS" id="PR00837">
    <property type="entry name" value="V5TPXLIKE"/>
</dbReference>
<dbReference type="GeneID" id="95989182"/>
<keyword evidence="5" id="KW-1185">Reference proteome</keyword>
<organism evidence="4 5">
    <name type="scientific">Vanrija albida</name>
    <dbReference type="NCBI Taxonomy" id="181172"/>
    <lineage>
        <taxon>Eukaryota</taxon>
        <taxon>Fungi</taxon>
        <taxon>Dikarya</taxon>
        <taxon>Basidiomycota</taxon>
        <taxon>Agaricomycotina</taxon>
        <taxon>Tremellomycetes</taxon>
        <taxon>Trichosporonales</taxon>
        <taxon>Trichosporonaceae</taxon>
        <taxon>Vanrija</taxon>
    </lineage>
</organism>
<evidence type="ECO:0000256" key="2">
    <source>
        <dbReference type="SAM" id="SignalP"/>
    </source>
</evidence>
<accession>A0ABR3PVE2</accession>
<gene>
    <name evidence="4" type="ORF">Q8F55_008139</name>
</gene>
<feature type="domain" description="SCP" evidence="3">
    <location>
        <begin position="190"/>
        <end position="318"/>
    </location>
</feature>
<dbReference type="PROSITE" id="PS01009">
    <property type="entry name" value="CRISP_1"/>
    <property type="match status" value="1"/>
</dbReference>
<dbReference type="Proteomes" id="UP001565368">
    <property type="component" value="Unassembled WGS sequence"/>
</dbReference>
<feature type="signal peptide" evidence="2">
    <location>
        <begin position="1"/>
        <end position="20"/>
    </location>
</feature>
<evidence type="ECO:0000259" key="3">
    <source>
        <dbReference type="SMART" id="SM00198"/>
    </source>
</evidence>
<evidence type="ECO:0000256" key="1">
    <source>
        <dbReference type="SAM" id="MobiDB-lite"/>
    </source>
</evidence>
<feature type="chain" id="PRO_5045673776" description="SCP domain-containing protein" evidence="2">
    <location>
        <begin position="21"/>
        <end position="328"/>
    </location>
</feature>
<evidence type="ECO:0000313" key="5">
    <source>
        <dbReference type="Proteomes" id="UP001565368"/>
    </source>
</evidence>
<comment type="caution">
    <text evidence="4">The sequence shown here is derived from an EMBL/GenBank/DDBJ whole genome shotgun (WGS) entry which is preliminary data.</text>
</comment>
<dbReference type="Pfam" id="PF00188">
    <property type="entry name" value="CAP"/>
    <property type="match status" value="1"/>
</dbReference>
<dbReference type="Gene3D" id="3.40.33.10">
    <property type="entry name" value="CAP"/>
    <property type="match status" value="1"/>
</dbReference>
<feature type="compositionally biased region" description="Low complexity" evidence="1">
    <location>
        <begin position="118"/>
        <end position="148"/>
    </location>
</feature>
<dbReference type="EMBL" id="JBBXJM010000006">
    <property type="protein sequence ID" value="KAL1406440.1"/>
    <property type="molecule type" value="Genomic_DNA"/>
</dbReference>
<feature type="region of interest" description="Disordered" evidence="1">
    <location>
        <begin position="118"/>
        <end position="188"/>
    </location>
</feature>
<dbReference type="InterPro" id="IPR035940">
    <property type="entry name" value="CAP_sf"/>
</dbReference>
<keyword evidence="2" id="KW-0732">Signal</keyword>
<dbReference type="InterPro" id="IPR014044">
    <property type="entry name" value="CAP_dom"/>
</dbReference>
<evidence type="ECO:0000313" key="4">
    <source>
        <dbReference type="EMBL" id="KAL1406440.1"/>
    </source>
</evidence>
<protein>
    <recommendedName>
        <fullName evidence="3">SCP domain-containing protein</fullName>
    </recommendedName>
</protein>
<dbReference type="InterPro" id="IPR018244">
    <property type="entry name" value="Allrgn_V5/Tpx1_CS"/>
</dbReference>
<proteinExistence type="predicted"/>